<keyword evidence="5 8" id="KW-0653">Protein transport</keyword>
<evidence type="ECO:0000259" key="10">
    <source>
        <dbReference type="Pfam" id="PF01618"/>
    </source>
</evidence>
<evidence type="ECO:0000256" key="7">
    <source>
        <dbReference type="ARBA" id="ARBA00023136"/>
    </source>
</evidence>
<evidence type="ECO:0000256" key="2">
    <source>
        <dbReference type="ARBA" id="ARBA00022448"/>
    </source>
</evidence>
<evidence type="ECO:0000256" key="5">
    <source>
        <dbReference type="ARBA" id="ARBA00022927"/>
    </source>
</evidence>
<keyword evidence="4 9" id="KW-0812">Transmembrane</keyword>
<comment type="caution">
    <text evidence="11">The sequence shown here is derived from an EMBL/GenBank/DDBJ whole genome shotgun (WGS) entry which is preliminary data.</text>
</comment>
<dbReference type="PANTHER" id="PTHR30625:SF15">
    <property type="entry name" value="BIOPOLYMER TRANSPORT PROTEIN EXBB"/>
    <property type="match status" value="1"/>
</dbReference>
<dbReference type="InterPro" id="IPR014172">
    <property type="entry name" value="TonB_ExbB_2"/>
</dbReference>
<keyword evidence="6 9" id="KW-1133">Transmembrane helix</keyword>
<feature type="domain" description="MotA/TolQ/ExbB proton channel" evidence="10">
    <location>
        <begin position="64"/>
        <end position="156"/>
    </location>
</feature>
<evidence type="ECO:0000313" key="12">
    <source>
        <dbReference type="Proteomes" id="UP000016529"/>
    </source>
</evidence>
<dbReference type="GO" id="GO:0017038">
    <property type="term" value="P:protein import"/>
    <property type="evidence" value="ECO:0007669"/>
    <property type="project" value="TreeGrafter"/>
</dbReference>
<evidence type="ECO:0000256" key="1">
    <source>
        <dbReference type="ARBA" id="ARBA00004651"/>
    </source>
</evidence>
<sequence length="165" mass="18702">MHRNDALYLLFLKGWKMDALFDFLQQYVDYIILGLLALMSFVMVWMVIERLLFLHKINIKNYQNIHDLEIDLTRHLTIISSIGANAPYVGLLGTVIGILLTFYQLGQSGGDIDASAIMMHLSLALKATAVGILVAIPSMMFYNGLGRKVEVKRLQWKSLQAEQTK</sequence>
<dbReference type="Pfam" id="PF01618">
    <property type="entry name" value="MotA_ExbB"/>
    <property type="match status" value="1"/>
</dbReference>
<dbReference type="InterPro" id="IPR002898">
    <property type="entry name" value="MotA_ExbB_proton_chnl"/>
</dbReference>
<dbReference type="PANTHER" id="PTHR30625">
    <property type="entry name" value="PROTEIN TOLQ"/>
    <property type="match status" value="1"/>
</dbReference>
<dbReference type="PATRIC" id="fig|1195244.3.peg.2174"/>
<evidence type="ECO:0000256" key="9">
    <source>
        <dbReference type="SAM" id="Phobius"/>
    </source>
</evidence>
<evidence type="ECO:0000313" key="11">
    <source>
        <dbReference type="EMBL" id="ERF77465.1"/>
    </source>
</evidence>
<keyword evidence="7 9" id="KW-0472">Membrane</keyword>
<evidence type="ECO:0000256" key="6">
    <source>
        <dbReference type="ARBA" id="ARBA00022989"/>
    </source>
</evidence>
<organism evidence="11 12">
    <name type="scientific">Gallibacterium anatis 12656/12</name>
    <dbReference type="NCBI Taxonomy" id="1195244"/>
    <lineage>
        <taxon>Bacteria</taxon>
        <taxon>Pseudomonadati</taxon>
        <taxon>Pseudomonadota</taxon>
        <taxon>Gammaproteobacteria</taxon>
        <taxon>Pasteurellales</taxon>
        <taxon>Pasteurellaceae</taxon>
        <taxon>Gallibacterium</taxon>
    </lineage>
</organism>
<dbReference type="NCBIfam" id="TIGR02805">
    <property type="entry name" value="exbB2"/>
    <property type="match status" value="1"/>
</dbReference>
<comment type="similarity">
    <text evidence="8">Belongs to the exbB/tolQ family.</text>
</comment>
<name>U1I2C8_9PAST</name>
<dbReference type="EMBL" id="AVOX01000062">
    <property type="protein sequence ID" value="ERF77465.1"/>
    <property type="molecule type" value="Genomic_DNA"/>
</dbReference>
<gene>
    <name evidence="11" type="ORF">N561_11325</name>
</gene>
<feature type="transmembrane region" description="Helical" evidence="9">
    <location>
        <begin position="82"/>
        <end position="103"/>
    </location>
</feature>
<dbReference type="GO" id="GO:0055085">
    <property type="term" value="P:transmembrane transport"/>
    <property type="evidence" value="ECO:0007669"/>
    <property type="project" value="InterPro"/>
</dbReference>
<feature type="transmembrane region" description="Helical" evidence="9">
    <location>
        <begin position="27"/>
        <end position="48"/>
    </location>
</feature>
<protein>
    <submittedName>
        <fullName evidence="11">Biopolymer transporter ExbB</fullName>
    </submittedName>
</protein>
<evidence type="ECO:0000256" key="4">
    <source>
        <dbReference type="ARBA" id="ARBA00022692"/>
    </source>
</evidence>
<proteinExistence type="inferred from homology"/>
<reference evidence="11 12" key="1">
    <citation type="journal article" date="2013" name="Genome Announc.">
        <title>Draft Genome Sequence of Gallibacterium anatis bv. haemolytica 12656-12 Liver, an Isolate Obtained from the Liver of a Septicemic Chicken.</title>
        <authorList>
            <person name="Kudirkiene E."/>
            <person name="Christensen H."/>
            <person name="Bojesen A.M."/>
        </authorList>
    </citation>
    <scope>NUCLEOTIDE SEQUENCE [LARGE SCALE GENOMIC DNA]</scope>
    <source>
        <strain evidence="11">12656/12</strain>
    </source>
</reference>
<feature type="transmembrane region" description="Helical" evidence="9">
    <location>
        <begin position="123"/>
        <end position="145"/>
    </location>
</feature>
<comment type="subcellular location">
    <subcellularLocation>
        <location evidence="1">Cell membrane</location>
        <topology evidence="1">Multi-pass membrane protein</topology>
    </subcellularLocation>
    <subcellularLocation>
        <location evidence="8">Membrane</location>
        <topology evidence="8">Multi-pass membrane protein</topology>
    </subcellularLocation>
</comment>
<dbReference type="GO" id="GO:0005886">
    <property type="term" value="C:plasma membrane"/>
    <property type="evidence" value="ECO:0007669"/>
    <property type="project" value="UniProtKB-SubCell"/>
</dbReference>
<keyword evidence="2 8" id="KW-0813">Transport</keyword>
<dbReference type="AlphaFoldDB" id="U1I2C8"/>
<dbReference type="Proteomes" id="UP000016529">
    <property type="component" value="Unassembled WGS sequence"/>
</dbReference>
<evidence type="ECO:0000256" key="8">
    <source>
        <dbReference type="RuleBase" id="RU004057"/>
    </source>
</evidence>
<evidence type="ECO:0000256" key="3">
    <source>
        <dbReference type="ARBA" id="ARBA00022475"/>
    </source>
</evidence>
<accession>U1I2C8</accession>
<keyword evidence="3" id="KW-1003">Cell membrane</keyword>
<dbReference type="InterPro" id="IPR050790">
    <property type="entry name" value="ExbB/TolQ_transport"/>
</dbReference>